<evidence type="ECO:0000256" key="7">
    <source>
        <dbReference type="ARBA" id="ARBA00029618"/>
    </source>
</evidence>
<feature type="domain" description="Glycosyl hydrolase family 13 catalytic" evidence="10">
    <location>
        <begin position="346"/>
        <end position="733"/>
    </location>
</feature>
<keyword evidence="2 9" id="KW-0732">Signal</keyword>
<dbReference type="InterPro" id="IPR013783">
    <property type="entry name" value="Ig-like_fold"/>
</dbReference>
<dbReference type="SUPFAM" id="SSF51445">
    <property type="entry name" value="(Trans)glycosidases"/>
    <property type="match status" value="1"/>
</dbReference>
<dbReference type="InterPro" id="IPR049117">
    <property type="entry name" value="pulA_all-beta"/>
</dbReference>
<organism evidence="11">
    <name type="scientific">Caldithrix abyssi</name>
    <dbReference type="NCBI Taxonomy" id="187145"/>
    <lineage>
        <taxon>Bacteria</taxon>
        <taxon>Pseudomonadati</taxon>
        <taxon>Calditrichota</taxon>
        <taxon>Calditrichia</taxon>
        <taxon>Calditrichales</taxon>
        <taxon>Calditrichaceae</taxon>
        <taxon>Caldithrix</taxon>
    </lineage>
</organism>
<evidence type="ECO:0000256" key="1">
    <source>
        <dbReference type="ARBA" id="ARBA00008061"/>
    </source>
</evidence>
<proteinExistence type="inferred from homology"/>
<dbReference type="InterPro" id="IPR004193">
    <property type="entry name" value="Glyco_hydro_13_N"/>
</dbReference>
<dbReference type="CDD" id="cd11341">
    <property type="entry name" value="AmyAc_Pullulanase_LD-like"/>
    <property type="match status" value="1"/>
</dbReference>
<comment type="similarity">
    <text evidence="1">Belongs to the glycosyl hydrolase 13 family.</text>
</comment>
<dbReference type="InterPro" id="IPR013780">
    <property type="entry name" value="Glyco_hydro_b"/>
</dbReference>
<dbReference type="Pfam" id="PF03714">
    <property type="entry name" value="PUD"/>
    <property type="match status" value="1"/>
</dbReference>
<dbReference type="EMBL" id="DRQG01000144">
    <property type="protein sequence ID" value="HGY57119.1"/>
    <property type="molecule type" value="Genomic_DNA"/>
</dbReference>
<dbReference type="PANTHER" id="PTHR43002">
    <property type="entry name" value="GLYCOGEN DEBRANCHING ENZYME"/>
    <property type="match status" value="1"/>
</dbReference>
<dbReference type="Gene3D" id="2.60.40.1110">
    <property type="match status" value="1"/>
</dbReference>
<dbReference type="EC" id="3.2.1.41" evidence="6"/>
<evidence type="ECO:0000259" key="10">
    <source>
        <dbReference type="SMART" id="SM00642"/>
    </source>
</evidence>
<dbReference type="SUPFAM" id="SSF49452">
    <property type="entry name" value="Starch-binding domain-like"/>
    <property type="match status" value="1"/>
</dbReference>
<dbReference type="InterPro" id="IPR006047">
    <property type="entry name" value="GH13_cat_dom"/>
</dbReference>
<evidence type="ECO:0000256" key="3">
    <source>
        <dbReference type="ARBA" id="ARBA00022801"/>
    </source>
</evidence>
<reference evidence="11" key="1">
    <citation type="journal article" date="2020" name="mSystems">
        <title>Genome- and Community-Level Interaction Insights into Carbon Utilization and Element Cycling Functions of Hydrothermarchaeota in Hydrothermal Sediment.</title>
        <authorList>
            <person name="Zhou Z."/>
            <person name="Liu Y."/>
            <person name="Xu W."/>
            <person name="Pan J."/>
            <person name="Luo Z.H."/>
            <person name="Li M."/>
        </authorList>
    </citation>
    <scope>NUCLEOTIDE SEQUENCE [LARGE SCALE GENOMIC DNA]</scope>
    <source>
        <strain evidence="11">HyVt-577</strain>
    </source>
</reference>
<protein>
    <recommendedName>
        <fullName evidence="6">pullulanase</fullName>
        <ecNumber evidence="6">3.2.1.41</ecNumber>
    </recommendedName>
    <alternativeName>
        <fullName evidence="7">Alpha-dextrin endo-1,6-alpha-glucosidase</fullName>
    </alternativeName>
    <alternativeName>
        <fullName evidence="8">Pullulan 6-glucanohydrolase</fullName>
    </alternativeName>
</protein>
<dbReference type="GO" id="GO:0005975">
    <property type="term" value="P:carbohydrate metabolic process"/>
    <property type="evidence" value="ECO:0007669"/>
    <property type="project" value="InterPro"/>
</dbReference>
<dbReference type="InterPro" id="IPR014756">
    <property type="entry name" value="Ig_E-set"/>
</dbReference>
<accession>A0A7V4U3J5</accession>
<dbReference type="GO" id="GO:0030246">
    <property type="term" value="F:carbohydrate binding"/>
    <property type="evidence" value="ECO:0007669"/>
    <property type="project" value="InterPro"/>
</dbReference>
<dbReference type="SMART" id="SM00642">
    <property type="entry name" value="Aamy"/>
    <property type="match status" value="1"/>
</dbReference>
<comment type="caution">
    <text evidence="11">The sequence shown here is derived from an EMBL/GenBank/DDBJ whole genome shotgun (WGS) entry which is preliminary data.</text>
</comment>
<comment type="catalytic activity">
    <reaction evidence="5">
        <text>Hydrolysis of (1-&gt;6)-alpha-D-glucosidic linkages in pullulan, amylopectin and glycogen, and in the alpha- and beta-limit dextrins of amylopectin and glycogen.</text>
        <dbReference type="EC" id="3.2.1.41"/>
    </reaction>
</comment>
<evidence type="ECO:0000313" key="11">
    <source>
        <dbReference type="EMBL" id="HGY57119.1"/>
    </source>
</evidence>
<dbReference type="Pfam" id="PF02922">
    <property type="entry name" value="CBM_48"/>
    <property type="match status" value="1"/>
</dbReference>
<feature type="signal peptide" evidence="9">
    <location>
        <begin position="1"/>
        <end position="24"/>
    </location>
</feature>
<dbReference type="Gene3D" id="2.60.40.1180">
    <property type="entry name" value="Golgi alpha-mannosidase II"/>
    <property type="match status" value="1"/>
</dbReference>
<dbReference type="Pfam" id="PF21653">
    <property type="entry name" value="pulA_all-beta"/>
    <property type="match status" value="1"/>
</dbReference>
<keyword evidence="4 11" id="KW-0326">Glycosidase</keyword>
<keyword evidence="3 11" id="KW-0378">Hydrolase</keyword>
<dbReference type="GO" id="GO:0051060">
    <property type="term" value="F:pullulanase activity"/>
    <property type="evidence" value="ECO:0007669"/>
    <property type="project" value="UniProtKB-EC"/>
</dbReference>
<dbReference type="CDD" id="cd02860">
    <property type="entry name" value="E_set_Pullulanase"/>
    <property type="match status" value="1"/>
</dbReference>
<gene>
    <name evidence="11" type="primary">pulA</name>
    <name evidence="11" type="ORF">ENK44_15530</name>
</gene>
<dbReference type="InterPro" id="IPR017853">
    <property type="entry name" value="GH"/>
</dbReference>
<dbReference type="Gene3D" id="3.20.20.80">
    <property type="entry name" value="Glycosidases"/>
    <property type="match status" value="1"/>
</dbReference>
<evidence type="ECO:0000256" key="6">
    <source>
        <dbReference type="ARBA" id="ARBA00024062"/>
    </source>
</evidence>
<name>A0A7V4U3J5_CALAY</name>
<evidence type="ECO:0000256" key="8">
    <source>
        <dbReference type="ARBA" id="ARBA00031076"/>
    </source>
</evidence>
<dbReference type="Pfam" id="PF00128">
    <property type="entry name" value="Alpha-amylase"/>
    <property type="match status" value="2"/>
</dbReference>
<dbReference type="NCBIfam" id="TIGR02104">
    <property type="entry name" value="pulA_typeI"/>
    <property type="match status" value="1"/>
</dbReference>
<dbReference type="InterPro" id="IPR005323">
    <property type="entry name" value="CBM41_pullulanase"/>
</dbReference>
<dbReference type="CDD" id="cd10315">
    <property type="entry name" value="CBM41_pullulanase"/>
    <property type="match status" value="1"/>
</dbReference>
<dbReference type="InterPro" id="IPR013784">
    <property type="entry name" value="Carb-bd-like_fold"/>
</dbReference>
<dbReference type="SUPFAM" id="SSF81296">
    <property type="entry name" value="E set domains"/>
    <property type="match status" value="1"/>
</dbReference>
<dbReference type="Proteomes" id="UP000885779">
    <property type="component" value="Unassembled WGS sequence"/>
</dbReference>
<evidence type="ECO:0000256" key="5">
    <source>
        <dbReference type="ARBA" id="ARBA00023965"/>
    </source>
</evidence>
<evidence type="ECO:0000256" key="4">
    <source>
        <dbReference type="ARBA" id="ARBA00023295"/>
    </source>
</evidence>
<dbReference type="Gene3D" id="2.60.40.10">
    <property type="entry name" value="Immunoglobulins"/>
    <property type="match status" value="1"/>
</dbReference>
<evidence type="ECO:0000256" key="9">
    <source>
        <dbReference type="SAM" id="SignalP"/>
    </source>
</evidence>
<sequence length="836" mass="96063">MYIKKINKFKTFLLIGIFSLLNCAKSPPYVTIHYHRYDNVYTDWTLWTWLDNVQKEIKPQDFDAFGAIYKLNMDDYPPLGNINFLPKYKDWQKKDDPNRAWIRTMPREIWILEGDATVYHFEPSTNPAIRKAFLDADSLLTLVVTHPLQQSEIEAFDPVITLADGRAVRPVEIHLLQAQKKASRLVQLKLAQPLSLKALPATVEANGYSPAYIQLRYVLDKKEFISDVPFGVIIKGDKTSFSVFAPGAKEVTLNLYDKAKDGKVKKYNLESVGNGIWQKELPGNLTGKYYTYTVQHADRQNREQNEIIDPWAKAVTRYNGRGIIVDDHTPVADRPDFPFSEALIYELHVRDFSISEDSGMKHKGKYLAFTERGTHLPGSDLATGVDHLVELGVNTVQLMPVQDFEFDETVSQYFWGYMPVNFNAPEGWYATRRDDDSAVRELKQLVDALHKRGIRVILDVVYNHTSEGNPLIQYNFNGLIPGFFYRQHPDGSYWNGSGCGNELRSEHPMVRRFIVESVKYWAEEYKVDGFRFDLMGLMDLETIRQIVRELHRIDPNIFIYGEPWTAGDTPIEPTVKGRQRGEGFSVFNDHFRDALKGPWYNTEPGYVQKGLNVEAVKKGIMGSIDDFAAQPYESINYVAVHDGRTLWDQLKASTQDDSSITDDLLVAMDKLAAAILFTSQGVPFIHGGQEMLRTKFGSHNSYNEPDSINMIRWQWKKKHYDVFRYYQGLIRLRKEHPMFRMKKAEEIRENLHFLDDAGHSVPDRCIAYRLHKGNSGDSWNEVLVLINPNRKAEQFVIPEGSWNVVVNAGQAGTSRIEKREDQKATVEPVSVMVLYR</sequence>
<dbReference type="AlphaFoldDB" id="A0A7V4U3J5"/>
<evidence type="ECO:0000256" key="2">
    <source>
        <dbReference type="ARBA" id="ARBA00022729"/>
    </source>
</evidence>
<feature type="chain" id="PRO_5030759978" description="pullulanase" evidence="9">
    <location>
        <begin position="25"/>
        <end position="836"/>
    </location>
</feature>
<dbReference type="InterPro" id="IPR011840">
    <property type="entry name" value="PulA_typeI"/>
</dbReference>